<dbReference type="EC" id="2.5.1.6" evidence="5"/>
<keyword evidence="7" id="KW-0554">One-carbon metabolism</keyword>
<keyword evidence="17" id="KW-1185">Reference proteome</keyword>
<dbReference type="GO" id="GO:0046872">
    <property type="term" value="F:metal ion binding"/>
    <property type="evidence" value="ECO:0007669"/>
    <property type="project" value="UniProtKB-KW"/>
</dbReference>
<evidence type="ECO:0000256" key="3">
    <source>
        <dbReference type="ARBA" id="ARBA00005224"/>
    </source>
</evidence>
<dbReference type="Proteomes" id="UP000095287">
    <property type="component" value="Unplaced"/>
</dbReference>
<accession>A0A1I8AGJ1</accession>
<keyword evidence="11" id="KW-0067">ATP-binding</keyword>
<evidence type="ECO:0000256" key="11">
    <source>
        <dbReference type="ARBA" id="ARBA00022840"/>
    </source>
</evidence>
<dbReference type="PANTHER" id="PTHR11964">
    <property type="entry name" value="S-ADENOSYLMETHIONINE SYNTHETASE"/>
    <property type="match status" value="1"/>
</dbReference>
<dbReference type="GO" id="GO:0004478">
    <property type="term" value="F:methionine adenosyltransferase activity"/>
    <property type="evidence" value="ECO:0007669"/>
    <property type="project" value="UniProtKB-EC"/>
</dbReference>
<dbReference type="AlphaFoldDB" id="A0A1I8AGJ1"/>
<keyword evidence="13" id="KW-0630">Potassium</keyword>
<comment type="catalytic activity">
    <reaction evidence="14">
        <text>L-methionine + ATP + H2O = S-adenosyl-L-methionine + phosphate + diphosphate</text>
        <dbReference type="Rhea" id="RHEA:21080"/>
        <dbReference type="ChEBI" id="CHEBI:15377"/>
        <dbReference type="ChEBI" id="CHEBI:30616"/>
        <dbReference type="ChEBI" id="CHEBI:33019"/>
        <dbReference type="ChEBI" id="CHEBI:43474"/>
        <dbReference type="ChEBI" id="CHEBI:57844"/>
        <dbReference type="ChEBI" id="CHEBI:59789"/>
        <dbReference type="EC" id="2.5.1.6"/>
    </reaction>
</comment>
<evidence type="ECO:0000256" key="5">
    <source>
        <dbReference type="ARBA" id="ARBA00012828"/>
    </source>
</evidence>
<dbReference type="InterPro" id="IPR022636">
    <property type="entry name" value="S-AdoMet_synthetase_sfam"/>
</dbReference>
<evidence type="ECO:0000256" key="13">
    <source>
        <dbReference type="ARBA" id="ARBA00022958"/>
    </source>
</evidence>
<evidence type="ECO:0000256" key="14">
    <source>
        <dbReference type="ARBA" id="ARBA00048344"/>
    </source>
</evidence>
<protein>
    <recommendedName>
        <fullName evidence="5">methionine adenosyltransferase</fullName>
        <ecNumber evidence="5">2.5.1.6</ecNumber>
    </recommendedName>
</protein>
<feature type="domain" description="S-adenosylmethionine synthetase N-terminal" evidence="15">
    <location>
        <begin position="4"/>
        <end position="63"/>
    </location>
</feature>
<dbReference type="GO" id="GO:0006556">
    <property type="term" value="P:S-adenosylmethionine biosynthetic process"/>
    <property type="evidence" value="ECO:0007669"/>
    <property type="project" value="InterPro"/>
</dbReference>
<dbReference type="Gene3D" id="3.30.300.10">
    <property type="match status" value="3"/>
</dbReference>
<evidence type="ECO:0000256" key="12">
    <source>
        <dbReference type="ARBA" id="ARBA00022842"/>
    </source>
</evidence>
<dbReference type="Pfam" id="PF02772">
    <property type="entry name" value="S-AdoMet_synt_M"/>
    <property type="match status" value="1"/>
</dbReference>
<evidence type="ECO:0000256" key="4">
    <source>
        <dbReference type="ARBA" id="ARBA00009685"/>
    </source>
</evidence>
<evidence type="ECO:0000259" key="15">
    <source>
        <dbReference type="Pfam" id="PF00438"/>
    </source>
</evidence>
<dbReference type="FunFam" id="3.30.300.10:FF:000011">
    <property type="entry name" value="S-adenosylmethionine synthase"/>
    <property type="match status" value="1"/>
</dbReference>
<comment type="similarity">
    <text evidence="4">Belongs to the AdoMet synthase family.</text>
</comment>
<keyword evidence="10" id="KW-0547">Nucleotide-binding</keyword>
<evidence type="ECO:0000256" key="7">
    <source>
        <dbReference type="ARBA" id="ARBA00022563"/>
    </source>
</evidence>
<dbReference type="InterPro" id="IPR022629">
    <property type="entry name" value="S-AdoMet_synt_central"/>
</dbReference>
<organism evidence="17 18">
    <name type="scientific">Steinernema glaseri</name>
    <dbReference type="NCBI Taxonomy" id="37863"/>
    <lineage>
        <taxon>Eukaryota</taxon>
        <taxon>Metazoa</taxon>
        <taxon>Ecdysozoa</taxon>
        <taxon>Nematoda</taxon>
        <taxon>Chromadorea</taxon>
        <taxon>Rhabditida</taxon>
        <taxon>Tylenchina</taxon>
        <taxon>Panagrolaimomorpha</taxon>
        <taxon>Strongyloidoidea</taxon>
        <taxon>Steinernematidae</taxon>
        <taxon>Steinernema</taxon>
    </lineage>
</organism>
<dbReference type="GO" id="GO:0006730">
    <property type="term" value="P:one-carbon metabolic process"/>
    <property type="evidence" value="ECO:0007669"/>
    <property type="project" value="UniProtKB-KW"/>
</dbReference>
<dbReference type="InterPro" id="IPR022628">
    <property type="entry name" value="S-AdoMet_synt_N"/>
</dbReference>
<name>A0A1I8AGJ1_9BILA</name>
<dbReference type="FunFam" id="3.30.300.10:FF:000003">
    <property type="entry name" value="S-adenosylmethionine synthase"/>
    <property type="match status" value="1"/>
</dbReference>
<keyword evidence="9" id="KW-0479">Metal-binding</keyword>
<evidence type="ECO:0000256" key="1">
    <source>
        <dbReference type="ARBA" id="ARBA00001946"/>
    </source>
</evidence>
<dbReference type="GO" id="GO:0005524">
    <property type="term" value="F:ATP binding"/>
    <property type="evidence" value="ECO:0007669"/>
    <property type="project" value="UniProtKB-KW"/>
</dbReference>
<evidence type="ECO:0000259" key="16">
    <source>
        <dbReference type="Pfam" id="PF02772"/>
    </source>
</evidence>
<comment type="pathway">
    <text evidence="3">Amino-acid biosynthesis; S-adenosyl-L-methionine biosynthesis; S-adenosyl-L-methionine from L-methionine: step 1/1.</text>
</comment>
<proteinExistence type="inferred from homology"/>
<evidence type="ECO:0000256" key="9">
    <source>
        <dbReference type="ARBA" id="ARBA00022723"/>
    </source>
</evidence>
<keyword evidence="8" id="KW-0808">Transferase</keyword>
<keyword evidence="6" id="KW-0963">Cytoplasm</keyword>
<evidence type="ECO:0000256" key="8">
    <source>
        <dbReference type="ARBA" id="ARBA00022679"/>
    </source>
</evidence>
<comment type="cofactor">
    <cofactor evidence="1">
        <name>Mg(2+)</name>
        <dbReference type="ChEBI" id="CHEBI:18420"/>
    </cofactor>
</comment>
<dbReference type="InterPro" id="IPR022631">
    <property type="entry name" value="ADOMET_SYNTHASE_CS"/>
</dbReference>
<evidence type="ECO:0000256" key="2">
    <source>
        <dbReference type="ARBA" id="ARBA00001958"/>
    </source>
</evidence>
<comment type="cofactor">
    <cofactor evidence="2">
        <name>K(+)</name>
        <dbReference type="ChEBI" id="CHEBI:29103"/>
    </cofactor>
</comment>
<evidence type="ECO:0000256" key="10">
    <source>
        <dbReference type="ARBA" id="ARBA00022741"/>
    </source>
</evidence>
<dbReference type="SUPFAM" id="SSF55973">
    <property type="entry name" value="S-adenosylmethionine synthetase"/>
    <property type="match status" value="2"/>
</dbReference>
<sequence>FCLSETVTKTGMILLCGEITSKAVVDYQTLVRDVVKKIGFDDSRKGMDHRACNVLIALEQQAPEIAAGVHVNRSEEDVGAGDQGLMFGYATDETEEAMPLSLQLAHQLMARLHALRRSGELQWARPDSKSQVTVEYKFESGAAVPVRVHTVLISAQHSDEFPLEQVRAELMDSVVRAVIPEE</sequence>
<reference evidence="18" key="1">
    <citation type="submission" date="2016-11" db="UniProtKB">
        <authorList>
            <consortium name="WormBaseParasite"/>
        </authorList>
    </citation>
    <scope>IDENTIFICATION</scope>
</reference>
<dbReference type="Pfam" id="PF00438">
    <property type="entry name" value="S-AdoMet_synt_N"/>
    <property type="match status" value="1"/>
</dbReference>
<evidence type="ECO:0000313" key="17">
    <source>
        <dbReference type="Proteomes" id="UP000095287"/>
    </source>
</evidence>
<evidence type="ECO:0000256" key="6">
    <source>
        <dbReference type="ARBA" id="ARBA00022490"/>
    </source>
</evidence>
<dbReference type="PROSITE" id="PS00376">
    <property type="entry name" value="ADOMET_SYNTHASE_1"/>
    <property type="match status" value="1"/>
</dbReference>
<dbReference type="WBParaSite" id="L893_g5512.t1">
    <property type="protein sequence ID" value="L893_g5512.t1"/>
    <property type="gene ID" value="L893_g5512"/>
</dbReference>
<dbReference type="InterPro" id="IPR002133">
    <property type="entry name" value="S-AdoMet_synthetase"/>
</dbReference>
<evidence type="ECO:0000313" key="18">
    <source>
        <dbReference type="WBParaSite" id="L893_g5512.t1"/>
    </source>
</evidence>
<keyword evidence="12" id="KW-0460">Magnesium</keyword>
<feature type="domain" description="S-adenosylmethionine synthetase central" evidence="16">
    <location>
        <begin position="78"/>
        <end position="181"/>
    </location>
</feature>